<evidence type="ECO:0000256" key="4">
    <source>
        <dbReference type="ARBA" id="ARBA00022692"/>
    </source>
</evidence>
<evidence type="ECO:0000256" key="8">
    <source>
        <dbReference type="ARBA" id="ARBA00023136"/>
    </source>
</evidence>
<evidence type="ECO:0000256" key="6">
    <source>
        <dbReference type="ARBA" id="ARBA00022989"/>
    </source>
</evidence>
<dbReference type="GO" id="GO:0000139">
    <property type="term" value="C:Golgi membrane"/>
    <property type="evidence" value="ECO:0007669"/>
    <property type="project" value="UniProtKB-SubCell"/>
</dbReference>
<keyword evidence="8" id="KW-0472">Membrane</keyword>
<evidence type="ECO:0000256" key="2">
    <source>
        <dbReference type="ARBA" id="ARBA00008124"/>
    </source>
</evidence>
<proteinExistence type="inferred from homology"/>
<dbReference type="EMBL" id="JANPWB010000015">
    <property type="protein sequence ID" value="KAJ1089324.1"/>
    <property type="molecule type" value="Genomic_DNA"/>
</dbReference>
<dbReference type="InterPro" id="IPR009729">
    <property type="entry name" value="Gal-3-0_sulfotransfrase"/>
</dbReference>
<keyword evidence="3" id="KW-0808">Transferase</keyword>
<evidence type="ECO:0000256" key="9">
    <source>
        <dbReference type="ARBA" id="ARBA00023180"/>
    </source>
</evidence>
<dbReference type="GO" id="GO:0001733">
    <property type="term" value="F:galactosylceramide sulfotransferase activity"/>
    <property type="evidence" value="ECO:0007669"/>
    <property type="project" value="InterPro"/>
</dbReference>
<gene>
    <name evidence="10" type="ORF">NDU88_002475</name>
</gene>
<keyword evidence="11" id="KW-1185">Reference proteome</keyword>
<reference evidence="10" key="1">
    <citation type="journal article" date="2022" name="bioRxiv">
        <title>Sequencing and chromosome-scale assembly of the giantPleurodeles waltlgenome.</title>
        <authorList>
            <person name="Brown T."/>
            <person name="Elewa A."/>
            <person name="Iarovenko S."/>
            <person name="Subramanian E."/>
            <person name="Araus A.J."/>
            <person name="Petzold A."/>
            <person name="Susuki M."/>
            <person name="Suzuki K.-i.T."/>
            <person name="Hayashi T."/>
            <person name="Toyoda A."/>
            <person name="Oliveira C."/>
            <person name="Osipova E."/>
            <person name="Leigh N.D."/>
            <person name="Simon A."/>
            <person name="Yun M.H."/>
        </authorList>
    </citation>
    <scope>NUCLEOTIDE SEQUENCE</scope>
    <source>
        <strain evidence="10">20211129_DDA</strain>
        <tissue evidence="10">Liver</tissue>
    </source>
</reference>
<evidence type="ECO:0008006" key="12">
    <source>
        <dbReference type="Google" id="ProtNLM"/>
    </source>
</evidence>
<keyword evidence="6" id="KW-1133">Transmembrane helix</keyword>
<keyword evidence="5" id="KW-0735">Signal-anchor</keyword>
<dbReference type="AlphaFoldDB" id="A0AAV7LFP2"/>
<dbReference type="PANTHER" id="PTHR14647">
    <property type="entry name" value="GALACTOSE-3-O-SULFOTRANSFERASE"/>
    <property type="match status" value="1"/>
</dbReference>
<dbReference type="Gene3D" id="3.40.50.300">
    <property type="entry name" value="P-loop containing nucleotide triphosphate hydrolases"/>
    <property type="match status" value="1"/>
</dbReference>
<comment type="subcellular location">
    <subcellularLocation>
        <location evidence="1">Golgi apparatus membrane</location>
        <topology evidence="1">Single-pass type II membrane protein</topology>
    </subcellularLocation>
</comment>
<evidence type="ECO:0000313" key="11">
    <source>
        <dbReference type="Proteomes" id="UP001066276"/>
    </source>
</evidence>
<evidence type="ECO:0000256" key="3">
    <source>
        <dbReference type="ARBA" id="ARBA00022679"/>
    </source>
</evidence>
<dbReference type="GO" id="GO:0009247">
    <property type="term" value="P:glycolipid biosynthetic process"/>
    <property type="evidence" value="ECO:0007669"/>
    <property type="project" value="InterPro"/>
</dbReference>
<dbReference type="Proteomes" id="UP001066276">
    <property type="component" value="Chromosome 11"/>
</dbReference>
<organism evidence="10 11">
    <name type="scientific">Pleurodeles waltl</name>
    <name type="common">Iberian ribbed newt</name>
    <dbReference type="NCBI Taxonomy" id="8319"/>
    <lineage>
        <taxon>Eukaryota</taxon>
        <taxon>Metazoa</taxon>
        <taxon>Chordata</taxon>
        <taxon>Craniata</taxon>
        <taxon>Vertebrata</taxon>
        <taxon>Euteleostomi</taxon>
        <taxon>Amphibia</taxon>
        <taxon>Batrachia</taxon>
        <taxon>Caudata</taxon>
        <taxon>Salamandroidea</taxon>
        <taxon>Salamandridae</taxon>
        <taxon>Pleurodelinae</taxon>
        <taxon>Pleurodeles</taxon>
    </lineage>
</organism>
<evidence type="ECO:0000256" key="1">
    <source>
        <dbReference type="ARBA" id="ARBA00004323"/>
    </source>
</evidence>
<comment type="caution">
    <text evidence="10">The sequence shown here is derived from an EMBL/GenBank/DDBJ whole genome shotgun (WGS) entry which is preliminary data.</text>
</comment>
<dbReference type="Pfam" id="PF06990">
    <property type="entry name" value="Gal-3-0_sulfotr"/>
    <property type="match status" value="1"/>
</dbReference>
<keyword evidence="9" id="KW-0325">Glycoprotein</keyword>
<keyword evidence="4" id="KW-0812">Transmembrane</keyword>
<dbReference type="PANTHER" id="PTHR14647:SF55">
    <property type="entry name" value="GALACTOSE-3-O-SULFOTRANSFERASE 2"/>
    <property type="match status" value="1"/>
</dbReference>
<evidence type="ECO:0000256" key="7">
    <source>
        <dbReference type="ARBA" id="ARBA00023034"/>
    </source>
</evidence>
<dbReference type="SUPFAM" id="SSF52540">
    <property type="entry name" value="P-loop containing nucleoside triphosphate hydrolases"/>
    <property type="match status" value="1"/>
</dbReference>
<accession>A0AAV7LFP2</accession>
<protein>
    <recommendedName>
        <fullName evidence="12">Galactose-3-O-sulfotransferase 2</fullName>
    </recommendedName>
</protein>
<sequence length="324" mass="38195">MNIMYRFTEKHNLSIALPVDHLGIFHYPQKFQAKFVEGFLTKKSGEHYNIMCNHLKFNLHEVQKVMQNNTVYVSILRNPISLLESSYSYFRFLPSFNKSKTLSEFLASPGSFYNPTESYHMLVKNTMWYDFGYDSNAEDTDPYVQSVLKEIEQRFQLVLIAEYFDESMVLLKNMLCWEIEDVVNFKLNSRSKDSIQHLTEKSKDRAKEWCSLDWKLYQHFNRTFWKRIHETIGPEKMQEELKQLHSKQDELKDVCLQEGEAIGKAQIKDSKLQPAQAGVANILGYNIKPGLGSEHQNLCHKMVIPEHQYIVRMRKYQNPRSKVT</sequence>
<evidence type="ECO:0000256" key="5">
    <source>
        <dbReference type="ARBA" id="ARBA00022968"/>
    </source>
</evidence>
<comment type="similarity">
    <text evidence="2">Belongs to the galactose-3-O-sulfotransferase family.</text>
</comment>
<name>A0AAV7LFP2_PLEWA</name>
<evidence type="ECO:0000313" key="10">
    <source>
        <dbReference type="EMBL" id="KAJ1089324.1"/>
    </source>
</evidence>
<keyword evidence="7" id="KW-0333">Golgi apparatus</keyword>
<dbReference type="GO" id="GO:0009101">
    <property type="term" value="P:glycoprotein biosynthetic process"/>
    <property type="evidence" value="ECO:0007669"/>
    <property type="project" value="TreeGrafter"/>
</dbReference>
<dbReference type="InterPro" id="IPR027417">
    <property type="entry name" value="P-loop_NTPase"/>
</dbReference>